<protein>
    <submittedName>
        <fullName evidence="5">Transcriptional regulator</fullName>
    </submittedName>
</protein>
<gene>
    <name evidence="5" type="ORF">HARCEL1_08015</name>
</gene>
<dbReference type="PANTHER" id="PTHR33204:SF18">
    <property type="entry name" value="TRANSCRIPTIONAL REGULATORY PROTEIN"/>
    <property type="match status" value="1"/>
</dbReference>
<dbReference type="Proteomes" id="UP000244727">
    <property type="component" value="Chromosome"/>
</dbReference>
<accession>A0A2R4X1I9</accession>
<dbReference type="InterPro" id="IPR002577">
    <property type="entry name" value="HTH_HxlR"/>
</dbReference>
<keyword evidence="6" id="KW-1185">Reference proteome</keyword>
<feature type="domain" description="HTH hxlR-type" evidence="4">
    <location>
        <begin position="22"/>
        <end position="123"/>
    </location>
</feature>
<evidence type="ECO:0000256" key="3">
    <source>
        <dbReference type="ARBA" id="ARBA00023163"/>
    </source>
</evidence>
<dbReference type="InterPro" id="IPR036388">
    <property type="entry name" value="WH-like_DNA-bd_sf"/>
</dbReference>
<keyword evidence="2" id="KW-0238">DNA-binding</keyword>
<evidence type="ECO:0000256" key="2">
    <source>
        <dbReference type="ARBA" id="ARBA00023125"/>
    </source>
</evidence>
<reference evidence="5 6" key="1">
    <citation type="submission" date="2018-04" db="EMBL/GenBank/DDBJ databases">
        <title>Halococcoides cellulosivorans gen. nov., sp. nov., an extremely halophilic cellulose-utilizing haloarchaeon from hypersaline lakes.</title>
        <authorList>
            <person name="Sorokin D.Y."/>
            <person name="Toshchakov S.V."/>
            <person name="Samarov N.I."/>
            <person name="Korzhenkov A."/>
            <person name="Kublanov I.V."/>
        </authorList>
    </citation>
    <scope>NUCLEOTIDE SEQUENCE [LARGE SCALE GENOMIC DNA]</scope>
    <source>
        <strain evidence="5 6">HArcel1</strain>
    </source>
</reference>
<dbReference type="InterPro" id="IPR036390">
    <property type="entry name" value="WH_DNA-bd_sf"/>
</dbReference>
<sequence length="124" mass="13972">MRSNLQRPAVETDRRSQPRFVDPSAAFETIQTITGRKWHLRIVYHLLDEPKGFSDLKSALDGVSGKMLSESLSTLDREGLVNRTVVSDQPVRVEYALTERGAALEPALDDLIDWTETYGPREDA</sequence>
<proteinExistence type="predicted"/>
<dbReference type="GO" id="GO:0003677">
    <property type="term" value="F:DNA binding"/>
    <property type="evidence" value="ECO:0007669"/>
    <property type="project" value="UniProtKB-KW"/>
</dbReference>
<dbReference type="PROSITE" id="PS51118">
    <property type="entry name" value="HTH_HXLR"/>
    <property type="match status" value="1"/>
</dbReference>
<dbReference type="AlphaFoldDB" id="A0A2R4X1I9"/>
<evidence type="ECO:0000256" key="1">
    <source>
        <dbReference type="ARBA" id="ARBA00023015"/>
    </source>
</evidence>
<dbReference type="KEGG" id="harc:HARCEL1_08015"/>
<dbReference type="EMBL" id="CP028858">
    <property type="protein sequence ID" value="AWB27658.1"/>
    <property type="molecule type" value="Genomic_DNA"/>
</dbReference>
<dbReference type="GeneID" id="36512444"/>
<evidence type="ECO:0000313" key="6">
    <source>
        <dbReference type="Proteomes" id="UP000244727"/>
    </source>
</evidence>
<organism evidence="5 6">
    <name type="scientific">Halococcoides cellulosivorans</name>
    <dbReference type="NCBI Taxonomy" id="1679096"/>
    <lineage>
        <taxon>Archaea</taxon>
        <taxon>Methanobacteriati</taxon>
        <taxon>Methanobacteriota</taxon>
        <taxon>Stenosarchaea group</taxon>
        <taxon>Halobacteria</taxon>
        <taxon>Halobacteriales</taxon>
        <taxon>Haloarculaceae</taxon>
        <taxon>Halococcoides</taxon>
    </lineage>
</organism>
<evidence type="ECO:0000259" key="4">
    <source>
        <dbReference type="PROSITE" id="PS51118"/>
    </source>
</evidence>
<dbReference type="SUPFAM" id="SSF46785">
    <property type="entry name" value="Winged helix' DNA-binding domain"/>
    <property type="match status" value="1"/>
</dbReference>
<keyword evidence="3" id="KW-0804">Transcription</keyword>
<evidence type="ECO:0000313" key="5">
    <source>
        <dbReference type="EMBL" id="AWB27658.1"/>
    </source>
</evidence>
<dbReference type="PANTHER" id="PTHR33204">
    <property type="entry name" value="TRANSCRIPTIONAL REGULATOR, MARR FAMILY"/>
    <property type="match status" value="1"/>
</dbReference>
<dbReference type="RefSeq" id="WP_108382157.1">
    <property type="nucleotide sequence ID" value="NZ_CP028858.1"/>
</dbReference>
<dbReference type="Gene3D" id="1.10.10.10">
    <property type="entry name" value="Winged helix-like DNA-binding domain superfamily/Winged helix DNA-binding domain"/>
    <property type="match status" value="1"/>
</dbReference>
<keyword evidence="1" id="KW-0805">Transcription regulation</keyword>
<name>A0A2R4X1I9_9EURY</name>
<dbReference type="Pfam" id="PF01638">
    <property type="entry name" value="HxlR"/>
    <property type="match status" value="1"/>
</dbReference>